<dbReference type="Proteomes" id="UP001432180">
    <property type="component" value="Chromosome"/>
</dbReference>
<dbReference type="InterPro" id="IPR009030">
    <property type="entry name" value="Growth_fac_rcpt_cys_sf"/>
</dbReference>
<feature type="chain" id="PRO_5046173880" evidence="1">
    <location>
        <begin position="30"/>
        <end position="110"/>
    </location>
</feature>
<sequence length="110" mass="11284">MSLSRAFPLAALMLVMLATALISLPLAQAGTDPLVKQGACPSGYRTQGDYCVPGSNARGALPKSGSCPPGYYTSGGYCVAGKNAKSAIQKIGASCPAGWYTSGDYCLRSR</sequence>
<evidence type="ECO:0000313" key="2">
    <source>
        <dbReference type="EMBL" id="WPL15705.1"/>
    </source>
</evidence>
<keyword evidence="3" id="KW-1185">Reference proteome</keyword>
<proteinExistence type="predicted"/>
<dbReference type="RefSeq" id="WP_328986257.1">
    <property type="nucleotide sequence ID" value="NZ_CP121472.1"/>
</dbReference>
<feature type="signal peptide" evidence="1">
    <location>
        <begin position="1"/>
        <end position="29"/>
    </location>
</feature>
<accession>A0ABZ0S596</accession>
<reference evidence="2 3" key="1">
    <citation type="journal article" date="2023" name="Microorganisms">
        <title>Thiorhodovibrio frisius and Trv. litoralis spp. nov., Two Novel Members from a Clade of Fastidious Purple Sulfur Bacteria That Exhibit Unique Red-Shifted Light-Harvesting Capabilities.</title>
        <authorList>
            <person name="Methner A."/>
            <person name="Kuzyk S.B."/>
            <person name="Petersen J."/>
            <person name="Bauer S."/>
            <person name="Brinkmann H."/>
            <person name="Sichau K."/>
            <person name="Wanner G."/>
            <person name="Wolf J."/>
            <person name="Neumann-Schaal M."/>
            <person name="Henke P."/>
            <person name="Tank M."/>
            <person name="Sproer C."/>
            <person name="Bunk B."/>
            <person name="Overmann J."/>
        </authorList>
    </citation>
    <scope>NUCLEOTIDE SEQUENCE [LARGE SCALE GENOMIC DNA]</scope>
    <source>
        <strain evidence="2 3">DSM 6702</strain>
    </source>
</reference>
<evidence type="ECO:0000313" key="3">
    <source>
        <dbReference type="Proteomes" id="UP001432180"/>
    </source>
</evidence>
<name>A0ABZ0S596_9GAMM</name>
<keyword evidence="1" id="KW-0732">Signal</keyword>
<evidence type="ECO:0000256" key="1">
    <source>
        <dbReference type="SAM" id="SignalP"/>
    </source>
</evidence>
<dbReference type="SUPFAM" id="SSF57184">
    <property type="entry name" value="Growth factor receptor domain"/>
    <property type="match status" value="1"/>
</dbReference>
<gene>
    <name evidence="2" type="ORF">Thiowin_00619</name>
</gene>
<organism evidence="2 3">
    <name type="scientific">Thiorhodovibrio winogradskyi</name>
    <dbReference type="NCBI Taxonomy" id="77007"/>
    <lineage>
        <taxon>Bacteria</taxon>
        <taxon>Pseudomonadati</taxon>
        <taxon>Pseudomonadota</taxon>
        <taxon>Gammaproteobacteria</taxon>
        <taxon>Chromatiales</taxon>
        <taxon>Chromatiaceae</taxon>
        <taxon>Thiorhodovibrio</taxon>
    </lineage>
</organism>
<protein>
    <submittedName>
        <fullName evidence="2">Uncharacterized protein</fullName>
    </submittedName>
</protein>
<dbReference type="EMBL" id="CP121472">
    <property type="protein sequence ID" value="WPL15705.1"/>
    <property type="molecule type" value="Genomic_DNA"/>
</dbReference>